<reference evidence="2 3" key="1">
    <citation type="submission" date="2014-04" db="EMBL/GenBank/DDBJ databases">
        <authorList>
            <person name="Sears C."/>
            <person name="Carroll K."/>
            <person name="Sack B.R."/>
            <person name="Qadri F."/>
            <person name="Myers L.L."/>
            <person name="Chung G.-T."/>
            <person name="Escheverria P."/>
            <person name="Fraser C.M."/>
            <person name="Sadzewicz L."/>
            <person name="Shefchek K.A."/>
            <person name="Tallon L."/>
            <person name="Das S.P."/>
            <person name="Daugherty S."/>
            <person name="Mongodin E.F."/>
        </authorList>
    </citation>
    <scope>NUCLEOTIDE SEQUENCE [LARGE SCALE GENOMIC DNA]</scope>
    <source>
        <strain evidence="2 3">3978 T3 ii</strain>
    </source>
</reference>
<evidence type="ECO:0000256" key="1">
    <source>
        <dbReference type="SAM" id="MobiDB-lite"/>
    </source>
</evidence>
<dbReference type="EMBL" id="JNHN01000174">
    <property type="protein sequence ID" value="KDS50309.1"/>
    <property type="molecule type" value="Genomic_DNA"/>
</dbReference>
<feature type="compositionally biased region" description="Basic and acidic residues" evidence="1">
    <location>
        <begin position="39"/>
        <end position="50"/>
    </location>
</feature>
<dbReference type="Proteomes" id="UP000028013">
    <property type="component" value="Unassembled WGS sequence"/>
</dbReference>
<name>A0A078RYJ5_BACUN</name>
<gene>
    <name evidence="2" type="ORF">M094_1234</name>
</gene>
<proteinExistence type="predicted"/>
<comment type="caution">
    <text evidence="2">The sequence shown here is derived from an EMBL/GenBank/DDBJ whole genome shotgun (WGS) entry which is preliminary data.</text>
</comment>
<feature type="compositionally biased region" description="Basic and acidic residues" evidence="1">
    <location>
        <begin position="18"/>
        <end position="32"/>
    </location>
</feature>
<feature type="region of interest" description="Disordered" evidence="1">
    <location>
        <begin position="15"/>
        <end position="72"/>
    </location>
</feature>
<protein>
    <submittedName>
        <fullName evidence="2">Uncharacterized protein</fullName>
    </submittedName>
</protein>
<evidence type="ECO:0000313" key="2">
    <source>
        <dbReference type="EMBL" id="KDS50309.1"/>
    </source>
</evidence>
<sequence length="72" mass="8461">MLYYPFHRMSSRFTAEGENARRKNGRIKDKSVRNVPGPIKEEREIREGKAKNKKGGTGKWERVEKPQTTRSR</sequence>
<dbReference type="AlphaFoldDB" id="A0A078RYJ5"/>
<feature type="compositionally biased region" description="Basic and acidic residues" evidence="1">
    <location>
        <begin position="59"/>
        <end position="72"/>
    </location>
</feature>
<evidence type="ECO:0000313" key="3">
    <source>
        <dbReference type="Proteomes" id="UP000028013"/>
    </source>
</evidence>
<organism evidence="2 3">
    <name type="scientific">Bacteroides uniformis str. 3978 T3 ii</name>
    <dbReference type="NCBI Taxonomy" id="1339349"/>
    <lineage>
        <taxon>Bacteria</taxon>
        <taxon>Pseudomonadati</taxon>
        <taxon>Bacteroidota</taxon>
        <taxon>Bacteroidia</taxon>
        <taxon>Bacteroidales</taxon>
        <taxon>Bacteroidaceae</taxon>
        <taxon>Bacteroides</taxon>
    </lineage>
</organism>
<accession>A0A078RYJ5</accession>
<dbReference type="PATRIC" id="fig|1339349.3.peg.2410"/>